<keyword evidence="2" id="KW-1133">Transmembrane helix</keyword>
<dbReference type="EMBL" id="JAATEP010000109">
    <property type="protein sequence ID" value="NJP98789.1"/>
    <property type="molecule type" value="Genomic_DNA"/>
</dbReference>
<comment type="caution">
    <text evidence="3">The sequence shown here is derived from an EMBL/GenBank/DDBJ whole genome shotgun (WGS) entry which is preliminary data.</text>
</comment>
<dbReference type="RefSeq" id="WP_168022085.1">
    <property type="nucleotide sequence ID" value="NZ_JAATEP010000109.1"/>
</dbReference>
<feature type="region of interest" description="Disordered" evidence="1">
    <location>
        <begin position="158"/>
        <end position="206"/>
    </location>
</feature>
<dbReference type="InterPro" id="IPR001646">
    <property type="entry name" value="5peptide_repeat"/>
</dbReference>
<feature type="transmembrane region" description="Helical" evidence="2">
    <location>
        <begin position="68"/>
        <end position="87"/>
    </location>
</feature>
<dbReference type="Gene3D" id="2.160.20.80">
    <property type="entry name" value="E3 ubiquitin-protein ligase SopA"/>
    <property type="match status" value="1"/>
</dbReference>
<dbReference type="Pfam" id="PF13576">
    <property type="entry name" value="Pentapeptide_3"/>
    <property type="match status" value="1"/>
</dbReference>
<protein>
    <submittedName>
        <fullName evidence="3">Pentapeptide repeat-containing protein</fullName>
    </submittedName>
</protein>
<sequence length="448" mass="49362">MKPRSIAVAVAGALLVVAIIWMLGPGASWWLQHVDRAVACTSRTDLKTVGVTCLSSKDWVTATDSVRGRALAVATGLAALLAVYYTARNADTARRTFQLGERGHDTDRYSKAADQLGHDKAPVRLAGLYALEELAQNNPRLRQTIADVLCAYLRMPCAPPEEPSTARNPAAEEADRRERIRAAQRKARSRTTEMVSGPPTPDPLEEHQVRLTAQRILTDHLRSPSPRGQRWRPRVKRPPGTFWPRIRLDLTGALLVDLDFRGCQVSDSRFDGATFRGNSKFYGAVFHGNVSFEQATFHGVHFDGAVFHGQASFELAAFRYGATFSGAVFNSDALFGWSAFMLALFQRATFQSDALFDEVGFHNGGSFEEVTFSGRSSFDGATFGAGIRFDQKQRVDLDGASVEPHAMRVEHRWPLGWLVEPDGKGGGLLRPDSPPEQNADPRRPETLI</sequence>
<feature type="region of interest" description="Disordered" evidence="1">
    <location>
        <begin position="424"/>
        <end position="448"/>
    </location>
</feature>
<evidence type="ECO:0000256" key="1">
    <source>
        <dbReference type="SAM" id="MobiDB-lite"/>
    </source>
</evidence>
<keyword evidence="4" id="KW-1185">Reference proteome</keyword>
<evidence type="ECO:0000313" key="3">
    <source>
        <dbReference type="EMBL" id="NJP98789.1"/>
    </source>
</evidence>
<evidence type="ECO:0000256" key="2">
    <source>
        <dbReference type="SAM" id="Phobius"/>
    </source>
</evidence>
<keyword evidence="2" id="KW-0472">Membrane</keyword>
<name>A0ABX1BQC7_9ACTN</name>
<feature type="transmembrane region" description="Helical" evidence="2">
    <location>
        <begin position="7"/>
        <end position="24"/>
    </location>
</feature>
<organism evidence="3 4">
    <name type="scientific">Nonomuraea composti</name>
    <dbReference type="NCBI Taxonomy" id="2720023"/>
    <lineage>
        <taxon>Bacteria</taxon>
        <taxon>Bacillati</taxon>
        <taxon>Actinomycetota</taxon>
        <taxon>Actinomycetes</taxon>
        <taxon>Streptosporangiales</taxon>
        <taxon>Streptosporangiaceae</taxon>
        <taxon>Nonomuraea</taxon>
    </lineage>
</organism>
<evidence type="ECO:0000313" key="4">
    <source>
        <dbReference type="Proteomes" id="UP000696294"/>
    </source>
</evidence>
<reference evidence="3 4" key="1">
    <citation type="submission" date="2020-03" db="EMBL/GenBank/DDBJ databases">
        <title>WGS of actinomycetes isolated from Thailand.</title>
        <authorList>
            <person name="Thawai C."/>
        </authorList>
    </citation>
    <scope>NUCLEOTIDE SEQUENCE [LARGE SCALE GENOMIC DNA]</scope>
    <source>
        <strain evidence="3 4">FMUSA5-5</strain>
    </source>
</reference>
<feature type="compositionally biased region" description="Basic and acidic residues" evidence="1">
    <location>
        <begin position="439"/>
        <end position="448"/>
    </location>
</feature>
<dbReference type="SUPFAM" id="SSF141571">
    <property type="entry name" value="Pentapeptide repeat-like"/>
    <property type="match status" value="1"/>
</dbReference>
<accession>A0ABX1BQC7</accession>
<proteinExistence type="predicted"/>
<dbReference type="Proteomes" id="UP000696294">
    <property type="component" value="Unassembled WGS sequence"/>
</dbReference>
<keyword evidence="2" id="KW-0812">Transmembrane</keyword>
<gene>
    <name evidence="3" type="ORF">HCN51_56820</name>
</gene>